<name>A0AAV0ZYG7_VICFA</name>
<dbReference type="EMBL" id="OX451738">
    <property type="protein sequence ID" value="CAI8602373.1"/>
    <property type="molecule type" value="Genomic_DNA"/>
</dbReference>
<dbReference type="Proteomes" id="UP001157006">
    <property type="component" value="Chromosome 3"/>
</dbReference>
<gene>
    <name evidence="1" type="ORF">VFH_III037040</name>
</gene>
<proteinExistence type="predicted"/>
<protein>
    <recommendedName>
        <fullName evidence="3">Reverse transcriptase zinc-binding domain-containing protein</fullName>
    </recommendedName>
</protein>
<sequence>MIRLVGIPYVNIRRIGRGLRIKDVALFNKALMSKWLWRFLNEEDAIWSVTLEAHYGILKDRILFKKKVGTKCYESLWWRYLMELGDSTEENGFTQVMSIKIGNGTTAPFWNICWIMHRAFRKIGDVMFWPLQASHCYLVRSYYAKIVQSSAGVVGDNRVKEALSMIWNAKVPSKVEEINHFFINCYCAKVVWHKIFIWLGLGYDMENNYCNHFM</sequence>
<evidence type="ECO:0000313" key="2">
    <source>
        <dbReference type="Proteomes" id="UP001157006"/>
    </source>
</evidence>
<evidence type="ECO:0008006" key="3">
    <source>
        <dbReference type="Google" id="ProtNLM"/>
    </source>
</evidence>
<evidence type="ECO:0000313" key="1">
    <source>
        <dbReference type="EMBL" id="CAI8602373.1"/>
    </source>
</evidence>
<organism evidence="1 2">
    <name type="scientific">Vicia faba</name>
    <name type="common">Broad bean</name>
    <name type="synonym">Faba vulgaris</name>
    <dbReference type="NCBI Taxonomy" id="3906"/>
    <lineage>
        <taxon>Eukaryota</taxon>
        <taxon>Viridiplantae</taxon>
        <taxon>Streptophyta</taxon>
        <taxon>Embryophyta</taxon>
        <taxon>Tracheophyta</taxon>
        <taxon>Spermatophyta</taxon>
        <taxon>Magnoliopsida</taxon>
        <taxon>eudicotyledons</taxon>
        <taxon>Gunneridae</taxon>
        <taxon>Pentapetalae</taxon>
        <taxon>rosids</taxon>
        <taxon>fabids</taxon>
        <taxon>Fabales</taxon>
        <taxon>Fabaceae</taxon>
        <taxon>Papilionoideae</taxon>
        <taxon>50 kb inversion clade</taxon>
        <taxon>NPAAA clade</taxon>
        <taxon>Hologalegina</taxon>
        <taxon>IRL clade</taxon>
        <taxon>Fabeae</taxon>
        <taxon>Vicia</taxon>
    </lineage>
</organism>
<accession>A0AAV0ZYG7</accession>
<dbReference type="AlphaFoldDB" id="A0AAV0ZYG7"/>
<keyword evidence="2" id="KW-1185">Reference proteome</keyword>
<reference evidence="1 2" key="1">
    <citation type="submission" date="2023-01" db="EMBL/GenBank/DDBJ databases">
        <authorList>
            <person name="Kreplak J."/>
        </authorList>
    </citation>
    <scope>NUCLEOTIDE SEQUENCE [LARGE SCALE GENOMIC DNA]</scope>
</reference>